<evidence type="ECO:0000313" key="9">
    <source>
        <dbReference type="Proteomes" id="UP001085076"/>
    </source>
</evidence>
<dbReference type="EMBL" id="JAGGNH010000001">
    <property type="protein sequence ID" value="KAJ0985111.1"/>
    <property type="molecule type" value="Genomic_DNA"/>
</dbReference>
<evidence type="ECO:0000256" key="4">
    <source>
        <dbReference type="ARBA" id="ARBA00022840"/>
    </source>
</evidence>
<dbReference type="Gene3D" id="1.10.510.10">
    <property type="entry name" value="Transferase(Phosphotransferase) domain 1"/>
    <property type="match status" value="1"/>
</dbReference>
<keyword evidence="9" id="KW-1185">Reference proteome</keyword>
<evidence type="ECO:0000256" key="2">
    <source>
        <dbReference type="ARBA" id="ARBA00022741"/>
    </source>
</evidence>
<feature type="compositionally biased region" description="Polar residues" evidence="5">
    <location>
        <begin position="370"/>
        <end position="382"/>
    </location>
</feature>
<keyword evidence="4" id="KW-0067">ATP-binding</keyword>
<organism evidence="8 9">
    <name type="scientific">Dioscorea zingiberensis</name>
    <dbReference type="NCBI Taxonomy" id="325984"/>
    <lineage>
        <taxon>Eukaryota</taxon>
        <taxon>Viridiplantae</taxon>
        <taxon>Streptophyta</taxon>
        <taxon>Embryophyta</taxon>
        <taxon>Tracheophyta</taxon>
        <taxon>Spermatophyta</taxon>
        <taxon>Magnoliopsida</taxon>
        <taxon>Liliopsida</taxon>
        <taxon>Dioscoreales</taxon>
        <taxon>Dioscoreaceae</taxon>
        <taxon>Dioscorea</taxon>
    </lineage>
</organism>
<dbReference type="PROSITE" id="PS00108">
    <property type="entry name" value="PROTEIN_KINASE_ST"/>
    <property type="match status" value="1"/>
</dbReference>
<feature type="compositionally biased region" description="Pro residues" evidence="5">
    <location>
        <begin position="404"/>
        <end position="414"/>
    </location>
</feature>
<feature type="compositionally biased region" description="Low complexity" evidence="5">
    <location>
        <begin position="385"/>
        <end position="396"/>
    </location>
</feature>
<dbReference type="SUPFAM" id="SSF56112">
    <property type="entry name" value="Protein kinase-like (PK-like)"/>
    <property type="match status" value="1"/>
</dbReference>
<dbReference type="PANTHER" id="PTHR47973">
    <property type="entry name" value="CYSTEINE-RICH RECEPTOR-LIKE PROTEIN KINASE 3"/>
    <property type="match status" value="1"/>
</dbReference>
<keyword evidence="1" id="KW-0808">Transferase</keyword>
<proteinExistence type="predicted"/>
<evidence type="ECO:0000256" key="1">
    <source>
        <dbReference type="ARBA" id="ARBA00022679"/>
    </source>
</evidence>
<feature type="transmembrane region" description="Helical" evidence="6">
    <location>
        <begin position="12"/>
        <end position="35"/>
    </location>
</feature>
<dbReference type="PROSITE" id="PS50011">
    <property type="entry name" value="PROTEIN_KINASE_DOM"/>
    <property type="match status" value="1"/>
</dbReference>
<gene>
    <name evidence="8" type="ORF">J5N97_003467</name>
</gene>
<comment type="caution">
    <text evidence="8">The sequence shown here is derived from an EMBL/GenBank/DDBJ whole genome shotgun (WGS) entry which is preliminary data.</text>
</comment>
<dbReference type="Proteomes" id="UP001085076">
    <property type="component" value="Miscellaneous, Linkage group lg01"/>
</dbReference>
<accession>A0A9D5HQK1</accession>
<dbReference type="AlphaFoldDB" id="A0A9D5HQK1"/>
<dbReference type="FunFam" id="1.10.510.10:FF:000336">
    <property type="entry name" value="Cysteine-rich receptor-like protein kinase 2"/>
    <property type="match status" value="1"/>
</dbReference>
<keyword evidence="6" id="KW-1133">Transmembrane helix</keyword>
<dbReference type="InterPro" id="IPR052059">
    <property type="entry name" value="CR_Ser/Thr_kinase"/>
</dbReference>
<keyword evidence="6" id="KW-0472">Membrane</keyword>
<reference evidence="8" key="1">
    <citation type="submission" date="2021-03" db="EMBL/GenBank/DDBJ databases">
        <authorList>
            <person name="Li Z."/>
            <person name="Yang C."/>
        </authorList>
    </citation>
    <scope>NUCLEOTIDE SEQUENCE</scope>
    <source>
        <strain evidence="8">Dzin_1.0</strain>
        <tissue evidence="8">Leaf</tissue>
    </source>
</reference>
<evidence type="ECO:0000313" key="8">
    <source>
        <dbReference type="EMBL" id="KAJ0985111.1"/>
    </source>
</evidence>
<dbReference type="Pfam" id="PF00069">
    <property type="entry name" value="Pkinase"/>
    <property type="match status" value="1"/>
</dbReference>
<protein>
    <recommendedName>
        <fullName evidence="7">Protein kinase domain-containing protein</fullName>
    </recommendedName>
</protein>
<dbReference type="OrthoDB" id="4062651at2759"/>
<evidence type="ECO:0000256" key="5">
    <source>
        <dbReference type="SAM" id="MobiDB-lite"/>
    </source>
</evidence>
<dbReference type="Gene3D" id="3.30.200.20">
    <property type="entry name" value="Phosphorylase Kinase, domain 1"/>
    <property type="match status" value="1"/>
</dbReference>
<reference evidence="8" key="2">
    <citation type="journal article" date="2022" name="Hortic Res">
        <title>The genome of Dioscorea zingiberensis sheds light on the biosynthesis, origin and evolution of the medicinally important diosgenin saponins.</title>
        <authorList>
            <person name="Li Y."/>
            <person name="Tan C."/>
            <person name="Li Z."/>
            <person name="Guo J."/>
            <person name="Li S."/>
            <person name="Chen X."/>
            <person name="Wang C."/>
            <person name="Dai X."/>
            <person name="Yang H."/>
            <person name="Song W."/>
            <person name="Hou L."/>
            <person name="Xu J."/>
            <person name="Tong Z."/>
            <person name="Xu A."/>
            <person name="Yuan X."/>
            <person name="Wang W."/>
            <person name="Yang Q."/>
            <person name="Chen L."/>
            <person name="Sun Z."/>
            <person name="Wang K."/>
            <person name="Pan B."/>
            <person name="Chen J."/>
            <person name="Bao Y."/>
            <person name="Liu F."/>
            <person name="Qi X."/>
            <person name="Gang D.R."/>
            <person name="Wen J."/>
            <person name="Li J."/>
        </authorList>
    </citation>
    <scope>NUCLEOTIDE SEQUENCE</scope>
    <source>
        <strain evidence="8">Dzin_1.0</strain>
    </source>
</reference>
<dbReference type="CDD" id="cd14066">
    <property type="entry name" value="STKc_IRAK"/>
    <property type="match status" value="1"/>
</dbReference>
<feature type="region of interest" description="Disordered" evidence="5">
    <location>
        <begin position="370"/>
        <end position="414"/>
    </location>
</feature>
<dbReference type="InterPro" id="IPR011009">
    <property type="entry name" value="Kinase-like_dom_sf"/>
</dbReference>
<feature type="domain" description="Protein kinase" evidence="7">
    <location>
        <begin position="78"/>
        <end position="365"/>
    </location>
</feature>
<sequence length="414" mass="46038">MHSSKPSVSISFFFLGIAVCFLIVVIIVFVLLRFFKAELLLKMRQYNDSTQGGNYLSSDLHAITLFDFQTLKKATNGFNEKNKLGSGGFGPVYQGVLDDGRVIAVKQLSVGKSKQGEPQFLAEVKMITNIQHKNLVRLIGCCSEGSQRLLVYEYMENKSLDSIIYGDNETVLSWSTRFQIIIGVARGLQYLHEDSHSRIIHRDIKASNILLDGKFQPKIGDFGLAKFFPEDQAYLSTTVAGTLGYTAPEYAIRGELSEKADIYSYGVLVLEIISCRKNTDLALPSEQQYLPEYAWRLYKKSKLIDLVDEKLKTDGNFTETDVLHVCHIALLCLQPEPNLRPAMSEVVGMLVSKTEPTNIFEKPAFLNRRSSPINSGASSENIIASEHPSSPSLSISVLQNDPANAPPPSDHCET</sequence>
<evidence type="ECO:0000256" key="3">
    <source>
        <dbReference type="ARBA" id="ARBA00022777"/>
    </source>
</evidence>
<dbReference type="FunFam" id="3.30.200.20:FF:000327">
    <property type="entry name" value="Cysteine-rich receptor-like protein kinase 10"/>
    <property type="match status" value="1"/>
</dbReference>
<dbReference type="SMART" id="SM00220">
    <property type="entry name" value="S_TKc"/>
    <property type="match status" value="1"/>
</dbReference>
<keyword evidence="3" id="KW-0418">Kinase</keyword>
<dbReference type="InterPro" id="IPR000719">
    <property type="entry name" value="Prot_kinase_dom"/>
</dbReference>
<keyword evidence="2" id="KW-0547">Nucleotide-binding</keyword>
<evidence type="ECO:0000256" key="6">
    <source>
        <dbReference type="SAM" id="Phobius"/>
    </source>
</evidence>
<dbReference type="GO" id="GO:0005524">
    <property type="term" value="F:ATP binding"/>
    <property type="evidence" value="ECO:0007669"/>
    <property type="project" value="UniProtKB-KW"/>
</dbReference>
<evidence type="ECO:0000259" key="7">
    <source>
        <dbReference type="PROSITE" id="PS50011"/>
    </source>
</evidence>
<keyword evidence="6" id="KW-0812">Transmembrane</keyword>
<dbReference type="GO" id="GO:0004672">
    <property type="term" value="F:protein kinase activity"/>
    <property type="evidence" value="ECO:0007669"/>
    <property type="project" value="InterPro"/>
</dbReference>
<dbReference type="InterPro" id="IPR008271">
    <property type="entry name" value="Ser/Thr_kinase_AS"/>
</dbReference>
<name>A0A9D5HQK1_9LILI</name>